<proteinExistence type="predicted"/>
<keyword evidence="1" id="KW-0732">Signal</keyword>
<reference evidence="2" key="1">
    <citation type="submission" date="2023-02" db="EMBL/GenBank/DDBJ databases">
        <authorList>
            <person name="Palmer J.M."/>
        </authorList>
    </citation>
    <scope>NUCLEOTIDE SEQUENCE</scope>
    <source>
        <strain evidence="2">FW57</strain>
    </source>
</reference>
<evidence type="ECO:0000256" key="1">
    <source>
        <dbReference type="SAM" id="SignalP"/>
    </source>
</evidence>
<gene>
    <name evidence="2" type="ORF">NEMBOFW57_001132</name>
</gene>
<sequence length="346" mass="35836">MRPSTLCIGAGILPGLAAAGCVSSCGSPQCLAAVGADPAAGEAFCSSWLSLAPATTTVTEFETVTSTQVGVETALTTLTLTTGTTTVTGSDVSTVFLKRAPTITAIDLDPTSSPDPVEAIVSKCSSNDNRISRACSCFMSTATLSTVTVVETAVSTAVVGASRTVVTTVTTNVEATVSVAAPAVTIPVNIVPNGAFENYATAGNLLPWTETGRNAPARVEPLYPLSVCGPNGDCPGGQVILRVYPPTSGSGYKGIRQTFDGRPSTTYNVSFLYRCLNYDSQTNIQVLYAGAVVGSAKCPSGNFIRANGIQFTTDSTGRGEFEVRFVNPSNMPYLYFYTDDFKAIAA</sequence>
<protein>
    <submittedName>
        <fullName evidence="2">Uncharacterized protein</fullName>
    </submittedName>
</protein>
<organism evidence="2 3">
    <name type="scientific">Staphylotrichum longicolle</name>
    <dbReference type="NCBI Taxonomy" id="669026"/>
    <lineage>
        <taxon>Eukaryota</taxon>
        <taxon>Fungi</taxon>
        <taxon>Dikarya</taxon>
        <taxon>Ascomycota</taxon>
        <taxon>Pezizomycotina</taxon>
        <taxon>Sordariomycetes</taxon>
        <taxon>Sordariomycetidae</taxon>
        <taxon>Sordariales</taxon>
        <taxon>Chaetomiaceae</taxon>
        <taxon>Staphylotrichum</taxon>
    </lineage>
</organism>
<dbReference type="PROSITE" id="PS51257">
    <property type="entry name" value="PROKAR_LIPOPROTEIN"/>
    <property type="match status" value="1"/>
</dbReference>
<dbReference type="Gene3D" id="2.60.120.260">
    <property type="entry name" value="Galactose-binding domain-like"/>
    <property type="match status" value="1"/>
</dbReference>
<comment type="caution">
    <text evidence="2">The sequence shown here is derived from an EMBL/GenBank/DDBJ whole genome shotgun (WGS) entry which is preliminary data.</text>
</comment>
<dbReference type="AlphaFoldDB" id="A0AAD4I0J4"/>
<evidence type="ECO:0000313" key="2">
    <source>
        <dbReference type="EMBL" id="KAG7291122.1"/>
    </source>
</evidence>
<name>A0AAD4I0J4_9PEZI</name>
<dbReference type="EMBL" id="JAHCVI010000001">
    <property type="protein sequence ID" value="KAG7291122.1"/>
    <property type="molecule type" value="Genomic_DNA"/>
</dbReference>
<keyword evidence="3" id="KW-1185">Reference proteome</keyword>
<feature type="signal peptide" evidence="1">
    <location>
        <begin position="1"/>
        <end position="19"/>
    </location>
</feature>
<evidence type="ECO:0000313" key="3">
    <source>
        <dbReference type="Proteomes" id="UP001197093"/>
    </source>
</evidence>
<dbReference type="Proteomes" id="UP001197093">
    <property type="component" value="Unassembled WGS sequence"/>
</dbReference>
<feature type="chain" id="PRO_5042015310" evidence="1">
    <location>
        <begin position="20"/>
        <end position="346"/>
    </location>
</feature>
<accession>A0AAD4I0J4</accession>